<dbReference type="EMBL" id="JAUSWL010000003">
    <property type="protein sequence ID" value="MDQ0543261.1"/>
    <property type="molecule type" value="Genomic_DNA"/>
</dbReference>
<dbReference type="GO" id="GO:0004568">
    <property type="term" value="F:chitinase activity"/>
    <property type="evidence" value="ECO:0007669"/>
    <property type="project" value="InterPro"/>
</dbReference>
<dbReference type="RefSeq" id="WP_230366077.1">
    <property type="nucleotide sequence ID" value="NZ_JAJALK010000004.1"/>
</dbReference>
<dbReference type="InterPro" id="IPR000726">
    <property type="entry name" value="Glyco_hydro_19_cat"/>
</dbReference>
<accession>A0AAJ1TRC4</accession>
<dbReference type="InterPro" id="IPR023346">
    <property type="entry name" value="Lysozyme-like_dom_sf"/>
</dbReference>
<dbReference type="Pfam" id="PF00182">
    <property type="entry name" value="Glyco_hydro_19"/>
    <property type="match status" value="1"/>
</dbReference>
<proteinExistence type="predicted"/>
<feature type="domain" description="Glycoside hydrolase family 19 catalytic" evidence="1">
    <location>
        <begin position="84"/>
        <end position="120"/>
    </location>
</feature>
<dbReference type="GO" id="GO:0016998">
    <property type="term" value="P:cell wall macromolecule catabolic process"/>
    <property type="evidence" value="ECO:0007669"/>
    <property type="project" value="InterPro"/>
</dbReference>
<dbReference type="AlphaFoldDB" id="A0AAJ1TRC4"/>
<dbReference type="Proteomes" id="UP001223420">
    <property type="component" value="Unassembled WGS sequence"/>
</dbReference>
<reference evidence="2" key="1">
    <citation type="submission" date="2023-07" db="EMBL/GenBank/DDBJ databases">
        <title>Genomic Encyclopedia of Type Strains, Phase IV (KMG-IV): sequencing the most valuable type-strain genomes for metagenomic binning, comparative biology and taxonomic classification.</title>
        <authorList>
            <person name="Goeker M."/>
        </authorList>
    </citation>
    <scope>NUCLEOTIDE SEQUENCE</scope>
    <source>
        <strain evidence="2">DSM 19569</strain>
    </source>
</reference>
<evidence type="ECO:0000259" key="1">
    <source>
        <dbReference type="Pfam" id="PF00182"/>
    </source>
</evidence>
<dbReference type="SUPFAM" id="SSF53955">
    <property type="entry name" value="Lysozyme-like"/>
    <property type="match status" value="1"/>
</dbReference>
<gene>
    <name evidence="2" type="ORF">QO001_002187</name>
</gene>
<dbReference type="Gene3D" id="1.10.530.10">
    <property type="match status" value="1"/>
</dbReference>
<name>A0AAJ1TRC4_9HYPH</name>
<protein>
    <recommendedName>
        <fullName evidence="1">Glycoside hydrolase family 19 catalytic domain-containing protein</fullName>
    </recommendedName>
</protein>
<comment type="caution">
    <text evidence="2">The sequence shown here is derived from an EMBL/GenBank/DDBJ whole genome shotgun (WGS) entry which is preliminary data.</text>
</comment>
<organism evidence="2 3">
    <name type="scientific">Methylobacterium brachiatum</name>
    <dbReference type="NCBI Taxonomy" id="269660"/>
    <lineage>
        <taxon>Bacteria</taxon>
        <taxon>Pseudomonadati</taxon>
        <taxon>Pseudomonadota</taxon>
        <taxon>Alphaproteobacteria</taxon>
        <taxon>Hyphomicrobiales</taxon>
        <taxon>Methylobacteriaceae</taxon>
        <taxon>Methylobacterium</taxon>
    </lineage>
</organism>
<evidence type="ECO:0000313" key="2">
    <source>
        <dbReference type="EMBL" id="MDQ0543261.1"/>
    </source>
</evidence>
<evidence type="ECO:0000313" key="3">
    <source>
        <dbReference type="Proteomes" id="UP001223420"/>
    </source>
</evidence>
<sequence>MTAPIVRAIFFAHVRASGLCGPSLSQVEVDGLTGILDAWERLGWPPDLRHVAYTLATAWHECRLNLALREDGHGRGHQYGVPINGRAYYGRGAGQLTWLNNYRTFGRLLGLDLVGNPDLALVPETSAAILIIGARDGLFRHGRTLARFFNTQTDDPVGARDIINGDVAKNGALIAGYHRIFLACLTAAVSPEVPVPSVAAPSPVSKSWWPRLRDAIRHNMQKGV</sequence>
<dbReference type="GO" id="GO:0006032">
    <property type="term" value="P:chitin catabolic process"/>
    <property type="evidence" value="ECO:0007669"/>
    <property type="project" value="InterPro"/>
</dbReference>